<dbReference type="Gene3D" id="2.50.20.20">
    <property type="match status" value="1"/>
</dbReference>
<feature type="region of interest" description="Disordered" evidence="1">
    <location>
        <begin position="104"/>
        <end position="123"/>
    </location>
</feature>
<evidence type="ECO:0000256" key="1">
    <source>
        <dbReference type="SAM" id="MobiDB-lite"/>
    </source>
</evidence>
<comment type="caution">
    <text evidence="2">The sequence shown here is derived from an EMBL/GenBank/DDBJ whole genome shotgun (WGS) entry which is preliminary data.</text>
</comment>
<organism evidence="2 3">
    <name type="scientific">Actinokineospora globicatena</name>
    <dbReference type="NCBI Taxonomy" id="103729"/>
    <lineage>
        <taxon>Bacteria</taxon>
        <taxon>Bacillati</taxon>
        <taxon>Actinomycetota</taxon>
        <taxon>Actinomycetes</taxon>
        <taxon>Pseudonocardiales</taxon>
        <taxon>Pseudonocardiaceae</taxon>
        <taxon>Actinokineospora</taxon>
    </lineage>
</organism>
<dbReference type="RefSeq" id="WP_285612196.1">
    <property type="nucleotide sequence ID" value="NZ_BSSD01000007.1"/>
</dbReference>
<evidence type="ECO:0000313" key="3">
    <source>
        <dbReference type="Proteomes" id="UP001165042"/>
    </source>
</evidence>
<dbReference type="EMBL" id="BSSD01000007">
    <property type="protein sequence ID" value="GLW93996.1"/>
    <property type="molecule type" value="Genomic_DNA"/>
</dbReference>
<sequence>MRGAVTAVVASLVVLAGCSSEEPPSFVPEFGDAKALGAAIDALAAKERTVHMTVPGKPGYESIVSKGSVRMDQPDTALEMVVPNGQETWKVLTLGEHLYLSRPQATPSGKQWQEIGPDSKDKSDQAIAGVTGGFGSLDPRRVAADLGAGTLVEAKPDQDATRYRVRISTDKLTSAFGLSETVLLRLPQSSFPVDAWVGPGGRLLRFEAHLDEAADKTFRTSYSDWGQSVEIDAPKPEEIEPKR</sequence>
<reference evidence="2" key="1">
    <citation type="submission" date="2023-02" db="EMBL/GenBank/DDBJ databases">
        <title>Actinokineospora globicatena NBRC 15670.</title>
        <authorList>
            <person name="Ichikawa N."/>
            <person name="Sato H."/>
            <person name="Tonouchi N."/>
        </authorList>
    </citation>
    <scope>NUCLEOTIDE SEQUENCE</scope>
    <source>
        <strain evidence="2">NBRC 15670</strain>
    </source>
</reference>
<dbReference type="AlphaFoldDB" id="A0A9W6VC96"/>
<dbReference type="SUPFAM" id="SSF89392">
    <property type="entry name" value="Prokaryotic lipoproteins and lipoprotein localization factors"/>
    <property type="match status" value="1"/>
</dbReference>
<evidence type="ECO:0000313" key="2">
    <source>
        <dbReference type="EMBL" id="GLW93996.1"/>
    </source>
</evidence>
<dbReference type="Proteomes" id="UP001165042">
    <property type="component" value="Unassembled WGS sequence"/>
</dbReference>
<proteinExistence type="predicted"/>
<gene>
    <name evidence="2" type="ORF">Aglo03_48120</name>
</gene>
<dbReference type="InterPro" id="IPR029046">
    <property type="entry name" value="LolA/LolB/LppX"/>
</dbReference>
<name>A0A9W6VC96_9PSEU</name>
<keyword evidence="3" id="KW-1185">Reference proteome</keyword>
<accession>A0A9W6VC96</accession>
<dbReference type="PROSITE" id="PS51257">
    <property type="entry name" value="PROKAR_LIPOPROTEIN"/>
    <property type="match status" value="1"/>
</dbReference>
<protein>
    <submittedName>
        <fullName evidence="2">Uncharacterized protein</fullName>
    </submittedName>
</protein>